<dbReference type="InterPro" id="IPR047121">
    <property type="entry name" value="YjiB-like"/>
</dbReference>
<dbReference type="AlphaFoldDB" id="A0AAN7HF39"/>
<dbReference type="Gene3D" id="2.60.120.10">
    <property type="entry name" value="Jelly Rolls"/>
    <property type="match status" value="1"/>
</dbReference>
<comment type="caution">
    <text evidence="2">The sequence shown here is derived from an EMBL/GenBank/DDBJ whole genome shotgun (WGS) entry which is preliminary data.</text>
</comment>
<reference evidence="2" key="2">
    <citation type="submission" date="2023-05" db="EMBL/GenBank/DDBJ databases">
        <authorList>
            <consortium name="Lawrence Berkeley National Laboratory"/>
            <person name="Steindorff A."/>
            <person name="Hensen N."/>
            <person name="Bonometti L."/>
            <person name="Westerberg I."/>
            <person name="Brannstrom I.O."/>
            <person name="Guillou S."/>
            <person name="Cros-Aarteil S."/>
            <person name="Calhoun S."/>
            <person name="Haridas S."/>
            <person name="Kuo A."/>
            <person name="Mondo S."/>
            <person name="Pangilinan J."/>
            <person name="Riley R."/>
            <person name="Labutti K."/>
            <person name="Andreopoulos B."/>
            <person name="Lipzen A."/>
            <person name="Chen C."/>
            <person name="Yanf M."/>
            <person name="Daum C."/>
            <person name="Ng V."/>
            <person name="Clum A."/>
            <person name="Ohm R."/>
            <person name="Martin F."/>
            <person name="Silar P."/>
            <person name="Natvig D."/>
            <person name="Lalanne C."/>
            <person name="Gautier V."/>
            <person name="Ament-Velasquez S.L."/>
            <person name="Kruys A."/>
            <person name="Hutchinson M.I."/>
            <person name="Powell A.J."/>
            <person name="Barry K."/>
            <person name="Miller A.N."/>
            <person name="Grigoriev I.V."/>
            <person name="Debuchy R."/>
            <person name="Gladieux P."/>
            <person name="Thoren M.H."/>
            <person name="Johannesson H."/>
        </authorList>
    </citation>
    <scope>NUCLEOTIDE SEQUENCE</scope>
    <source>
        <strain evidence="2">CBS 532.94</strain>
    </source>
</reference>
<sequence>MTQPNADLTPLSTLRTETHFIPPHPPSNLPNSSASGKPLLIYRQAFTFPNDNNTTTSRDATAEAIERHLRDINAVTPQWRYGMYPTSHFHSTTHEVLCVSSGSARLLFGGEENPGRVVVTVQRGDVIVVPAGVAHRLIQEVEEGFEMVGAYPVGAEQWDMCYAGEAGKEEEWVGRIKRLGWFGRDPVYRETGPVLEV</sequence>
<dbReference type="CDD" id="cd02219">
    <property type="entry name" value="cupin_YjlB-like"/>
    <property type="match status" value="1"/>
</dbReference>
<evidence type="ECO:0000259" key="1">
    <source>
        <dbReference type="Pfam" id="PF00190"/>
    </source>
</evidence>
<reference evidence="2" key="1">
    <citation type="journal article" date="2023" name="Mol. Phylogenet. Evol.">
        <title>Genome-scale phylogeny and comparative genomics of the fungal order Sordariales.</title>
        <authorList>
            <person name="Hensen N."/>
            <person name="Bonometti L."/>
            <person name="Westerberg I."/>
            <person name="Brannstrom I.O."/>
            <person name="Guillou S."/>
            <person name="Cros-Aarteil S."/>
            <person name="Calhoun S."/>
            <person name="Haridas S."/>
            <person name="Kuo A."/>
            <person name="Mondo S."/>
            <person name="Pangilinan J."/>
            <person name="Riley R."/>
            <person name="LaButti K."/>
            <person name="Andreopoulos B."/>
            <person name="Lipzen A."/>
            <person name="Chen C."/>
            <person name="Yan M."/>
            <person name="Daum C."/>
            <person name="Ng V."/>
            <person name="Clum A."/>
            <person name="Steindorff A."/>
            <person name="Ohm R.A."/>
            <person name="Martin F."/>
            <person name="Silar P."/>
            <person name="Natvig D.O."/>
            <person name="Lalanne C."/>
            <person name="Gautier V."/>
            <person name="Ament-Velasquez S.L."/>
            <person name="Kruys A."/>
            <person name="Hutchinson M.I."/>
            <person name="Powell A.J."/>
            <person name="Barry K."/>
            <person name="Miller A.N."/>
            <person name="Grigoriev I.V."/>
            <person name="Debuchy R."/>
            <person name="Gladieux P."/>
            <person name="Hiltunen Thoren M."/>
            <person name="Johannesson H."/>
        </authorList>
    </citation>
    <scope>NUCLEOTIDE SEQUENCE</scope>
    <source>
        <strain evidence="2">CBS 532.94</strain>
    </source>
</reference>
<dbReference type="EMBL" id="MU860122">
    <property type="protein sequence ID" value="KAK4237814.1"/>
    <property type="molecule type" value="Genomic_DNA"/>
</dbReference>
<dbReference type="InterPro" id="IPR011051">
    <property type="entry name" value="RmlC_Cupin_sf"/>
</dbReference>
<proteinExistence type="predicted"/>
<evidence type="ECO:0000313" key="3">
    <source>
        <dbReference type="Proteomes" id="UP001303760"/>
    </source>
</evidence>
<dbReference type="InterPro" id="IPR006045">
    <property type="entry name" value="Cupin_1"/>
</dbReference>
<dbReference type="InterPro" id="IPR014500">
    <property type="entry name" value="UCP019307_cupin"/>
</dbReference>
<keyword evidence="3" id="KW-1185">Reference proteome</keyword>
<dbReference type="PIRSF" id="PIRSF019307">
    <property type="entry name" value="UCP019307"/>
    <property type="match status" value="1"/>
</dbReference>
<name>A0AAN7HF39_9PEZI</name>
<dbReference type="PANTHER" id="PTHR36448">
    <property type="entry name" value="BLR7373 PROTEIN"/>
    <property type="match status" value="1"/>
</dbReference>
<dbReference type="PANTHER" id="PTHR36448:SF3">
    <property type="entry name" value="CUPIN TYPE-2 DOMAIN-CONTAINING PROTEIN"/>
    <property type="match status" value="1"/>
</dbReference>
<feature type="domain" description="Cupin type-1" evidence="1">
    <location>
        <begin position="51"/>
        <end position="138"/>
    </location>
</feature>
<organism evidence="2 3">
    <name type="scientific">Achaetomium macrosporum</name>
    <dbReference type="NCBI Taxonomy" id="79813"/>
    <lineage>
        <taxon>Eukaryota</taxon>
        <taxon>Fungi</taxon>
        <taxon>Dikarya</taxon>
        <taxon>Ascomycota</taxon>
        <taxon>Pezizomycotina</taxon>
        <taxon>Sordariomycetes</taxon>
        <taxon>Sordariomycetidae</taxon>
        <taxon>Sordariales</taxon>
        <taxon>Chaetomiaceae</taxon>
        <taxon>Achaetomium</taxon>
    </lineage>
</organism>
<dbReference type="SUPFAM" id="SSF51182">
    <property type="entry name" value="RmlC-like cupins"/>
    <property type="match status" value="1"/>
</dbReference>
<accession>A0AAN7HF39</accession>
<dbReference type="Pfam" id="PF00190">
    <property type="entry name" value="Cupin_1"/>
    <property type="match status" value="1"/>
</dbReference>
<protein>
    <submittedName>
        <fullName evidence="2">RmlC-like cupin domain-containing protein</fullName>
    </submittedName>
</protein>
<dbReference type="Proteomes" id="UP001303760">
    <property type="component" value="Unassembled WGS sequence"/>
</dbReference>
<dbReference type="InterPro" id="IPR014710">
    <property type="entry name" value="RmlC-like_jellyroll"/>
</dbReference>
<gene>
    <name evidence="2" type="ORF">C8A03DRAFT_34231</name>
</gene>
<evidence type="ECO:0000313" key="2">
    <source>
        <dbReference type="EMBL" id="KAK4237814.1"/>
    </source>
</evidence>